<organism evidence="1 2">
    <name type="scientific">Treponema maltophilum ATCC 51939</name>
    <dbReference type="NCBI Taxonomy" id="1125699"/>
    <lineage>
        <taxon>Bacteria</taxon>
        <taxon>Pseudomonadati</taxon>
        <taxon>Spirochaetota</taxon>
        <taxon>Spirochaetia</taxon>
        <taxon>Spirochaetales</taxon>
        <taxon>Treponemataceae</taxon>
        <taxon>Treponema</taxon>
    </lineage>
</organism>
<dbReference type="HOGENOM" id="CLU_2014246_0_0_12"/>
<evidence type="ECO:0000313" key="1">
    <source>
        <dbReference type="EMBL" id="EPF31171.1"/>
    </source>
</evidence>
<dbReference type="Proteomes" id="UP000014541">
    <property type="component" value="Unassembled WGS sequence"/>
</dbReference>
<dbReference type="PATRIC" id="fig|1125699.3.peg.1526"/>
<proteinExistence type="predicted"/>
<name>S3K2N6_TREMA</name>
<reference evidence="1 2" key="1">
    <citation type="submission" date="2013-04" db="EMBL/GenBank/DDBJ databases">
        <title>The Genome Sequence of Treponema maltophilum ATCC 51939.</title>
        <authorList>
            <consortium name="The Broad Institute Genomics Platform"/>
            <person name="Earl A."/>
            <person name="Ward D."/>
            <person name="Feldgarden M."/>
            <person name="Gevers D."/>
            <person name="Leonetti C."/>
            <person name="Blanton J.M."/>
            <person name="Dewhirst F.E."/>
            <person name="Izard J."/>
            <person name="Walker B."/>
            <person name="Young S."/>
            <person name="Zeng Q."/>
            <person name="Gargeya S."/>
            <person name="Fitzgerald M."/>
            <person name="Haas B."/>
            <person name="Abouelleil A."/>
            <person name="Allen A.W."/>
            <person name="Alvarado L."/>
            <person name="Arachchi H.M."/>
            <person name="Berlin A.M."/>
            <person name="Chapman S.B."/>
            <person name="Gainer-Dewar J."/>
            <person name="Goldberg J."/>
            <person name="Griggs A."/>
            <person name="Gujja S."/>
            <person name="Hansen M."/>
            <person name="Howarth C."/>
            <person name="Imamovic A."/>
            <person name="Ireland A."/>
            <person name="Larimer J."/>
            <person name="McCowan C."/>
            <person name="Murphy C."/>
            <person name="Pearson M."/>
            <person name="Poon T.W."/>
            <person name="Priest M."/>
            <person name="Roberts A."/>
            <person name="Saif S."/>
            <person name="Shea T."/>
            <person name="Sisk P."/>
            <person name="Sykes S."/>
            <person name="Wortman J."/>
            <person name="Nusbaum C."/>
            <person name="Birren B."/>
        </authorList>
    </citation>
    <scope>NUCLEOTIDE SEQUENCE [LARGE SCALE GENOMIC DNA]</scope>
    <source>
        <strain evidence="1 2">ATCC 51939</strain>
    </source>
</reference>
<evidence type="ECO:0000313" key="2">
    <source>
        <dbReference type="Proteomes" id="UP000014541"/>
    </source>
</evidence>
<comment type="caution">
    <text evidence="1">The sequence shown here is derived from an EMBL/GenBank/DDBJ whole genome shotgun (WGS) entry which is preliminary data.</text>
</comment>
<protein>
    <submittedName>
        <fullName evidence="1">Uncharacterized protein</fullName>
    </submittedName>
</protein>
<keyword evidence="2" id="KW-1185">Reference proteome</keyword>
<dbReference type="EMBL" id="ATFF01000006">
    <property type="protein sequence ID" value="EPF31171.1"/>
    <property type="molecule type" value="Genomic_DNA"/>
</dbReference>
<dbReference type="RefSeq" id="WP_016525782.1">
    <property type="nucleotide sequence ID" value="NZ_KE332518.1"/>
</dbReference>
<gene>
    <name evidence="1" type="ORF">HMPREF9194_01512</name>
</gene>
<dbReference type="AlphaFoldDB" id="S3K2N6"/>
<accession>S3K2N6</accession>
<sequence length="123" mass="14116">MKKKLTILTVIIVAALFMYAGCDLLTGTYRDDIRIPSSDGVLTLAVFRYNFITRSGKYRIEKSDHMRIESGNIKIYGWTEKRVILSNRRLPGGGSSLDYIETMYDNKIMQYYTIATFDLSPLL</sequence>